<dbReference type="SUPFAM" id="SSF56349">
    <property type="entry name" value="DNA breaking-rejoining enzymes"/>
    <property type="match status" value="1"/>
</dbReference>
<dbReference type="Gene3D" id="1.10.150.130">
    <property type="match status" value="1"/>
</dbReference>
<keyword evidence="4" id="KW-0159">Chromosome partition</keyword>
<dbReference type="Gene3D" id="1.10.443.10">
    <property type="entry name" value="Intergrase catalytic core"/>
    <property type="match status" value="1"/>
</dbReference>
<evidence type="ECO:0000313" key="13">
    <source>
        <dbReference type="Proteomes" id="UP000199365"/>
    </source>
</evidence>
<dbReference type="GO" id="GO:0005737">
    <property type="term" value="C:cytoplasm"/>
    <property type="evidence" value="ECO:0007669"/>
    <property type="project" value="UniProtKB-SubCell"/>
</dbReference>
<dbReference type="Proteomes" id="UP000199365">
    <property type="component" value="Unassembled WGS sequence"/>
</dbReference>
<evidence type="ECO:0000256" key="2">
    <source>
        <dbReference type="ARBA" id="ARBA00022490"/>
    </source>
</evidence>
<evidence type="ECO:0000313" key="12">
    <source>
        <dbReference type="EMBL" id="SDR59676.1"/>
    </source>
</evidence>
<dbReference type="PROSITE" id="PS51898">
    <property type="entry name" value="TYR_RECOMBINASE"/>
    <property type="match status" value="1"/>
</dbReference>
<dbReference type="GO" id="GO:0015074">
    <property type="term" value="P:DNA integration"/>
    <property type="evidence" value="ECO:0007669"/>
    <property type="project" value="UniProtKB-KW"/>
</dbReference>
<evidence type="ECO:0000259" key="10">
    <source>
        <dbReference type="PROSITE" id="PS51898"/>
    </source>
</evidence>
<keyword evidence="5" id="KW-0229">DNA integration</keyword>
<keyword evidence="6 9" id="KW-0238">DNA-binding</keyword>
<keyword evidence="13" id="KW-1185">Reference proteome</keyword>
<dbReference type="GO" id="GO:0006310">
    <property type="term" value="P:DNA recombination"/>
    <property type="evidence" value="ECO:0007669"/>
    <property type="project" value="UniProtKB-KW"/>
</dbReference>
<reference evidence="13" key="1">
    <citation type="submission" date="2016-10" db="EMBL/GenBank/DDBJ databases">
        <authorList>
            <person name="Varghese N."/>
            <person name="Submissions S."/>
        </authorList>
    </citation>
    <scope>NUCLEOTIDE SEQUENCE [LARGE SCALE GENOMIC DNA]</scope>
    <source>
        <strain evidence="13">DUS833</strain>
    </source>
</reference>
<evidence type="ECO:0000256" key="3">
    <source>
        <dbReference type="ARBA" id="ARBA00022618"/>
    </source>
</evidence>
<evidence type="ECO:0000256" key="4">
    <source>
        <dbReference type="ARBA" id="ARBA00022829"/>
    </source>
</evidence>
<dbReference type="GO" id="GO:0051301">
    <property type="term" value="P:cell division"/>
    <property type="evidence" value="ECO:0007669"/>
    <property type="project" value="UniProtKB-KW"/>
</dbReference>
<evidence type="ECO:0000256" key="9">
    <source>
        <dbReference type="PROSITE-ProRule" id="PRU01248"/>
    </source>
</evidence>
<feature type="domain" description="Tyr recombinase" evidence="10">
    <location>
        <begin position="200"/>
        <end position="416"/>
    </location>
</feature>
<keyword evidence="8" id="KW-0131">Cell cycle</keyword>
<evidence type="ECO:0000256" key="6">
    <source>
        <dbReference type="ARBA" id="ARBA00023125"/>
    </source>
</evidence>
<sequence>MIPKRKNRSAQTSRYSSRVFGNSPFRRSISTERRVSSGRTPLHALELSADLDGRDGSNRARGHSQIAAHDDLNAVRAWLARVADKKTTFENYRKEAERLLLWAIVQLGKPLSSLTHEDLQLFRQFLKDPLPHARWVADGGRKYPRHDPRWRRFYRTLRPSSQYQAMVIINALFAWLVEAGYLAGNPLSLSRQRIRRSKPRITRYLDHELWHEVKLHIDSLPKDTPRERERYLRARWLFTLFYLGGLRISEVGGNTMGSFFCRRDADGHERWWLDVLGKGDKEGLVPSSAEMMMELGRYRRERGLSALPSRHEDTPLVLPLGKSMQPLPRSALHTIVKAIFAGAAERLRLRGDGFAAQADLLEQASALWLRHTAGSHMADGGADLRTVRDNLRHASLTSTNIYLHTPDEERHRETVEKHRIEW</sequence>
<accession>A0A1H1KBS1</accession>
<gene>
    <name evidence="12" type="ORF">SAMN05445850_6921</name>
</gene>
<keyword evidence="7" id="KW-0233">DNA recombination</keyword>
<evidence type="ECO:0000256" key="8">
    <source>
        <dbReference type="ARBA" id="ARBA00023306"/>
    </source>
</evidence>
<dbReference type="InterPro" id="IPR013762">
    <property type="entry name" value="Integrase-like_cat_sf"/>
</dbReference>
<protein>
    <submittedName>
        <fullName evidence="12">Site-specific recombinase XerD</fullName>
    </submittedName>
</protein>
<dbReference type="InterPro" id="IPR050090">
    <property type="entry name" value="Tyrosine_recombinase_XerCD"/>
</dbReference>
<proteinExistence type="predicted"/>
<dbReference type="Pfam" id="PF00589">
    <property type="entry name" value="Phage_integrase"/>
    <property type="match status" value="1"/>
</dbReference>
<dbReference type="GO" id="GO:0007059">
    <property type="term" value="P:chromosome segregation"/>
    <property type="evidence" value="ECO:0007669"/>
    <property type="project" value="UniProtKB-KW"/>
</dbReference>
<comment type="subcellular location">
    <subcellularLocation>
        <location evidence="1">Cytoplasm</location>
    </subcellularLocation>
</comment>
<evidence type="ECO:0000259" key="11">
    <source>
        <dbReference type="PROSITE" id="PS51900"/>
    </source>
</evidence>
<evidence type="ECO:0000256" key="1">
    <source>
        <dbReference type="ARBA" id="ARBA00004496"/>
    </source>
</evidence>
<dbReference type="InterPro" id="IPR011010">
    <property type="entry name" value="DNA_brk_join_enz"/>
</dbReference>
<dbReference type="PROSITE" id="PS51900">
    <property type="entry name" value="CB"/>
    <property type="match status" value="1"/>
</dbReference>
<organism evidence="12 13">
    <name type="scientific">Paraburkholderia tuberum</name>
    <dbReference type="NCBI Taxonomy" id="157910"/>
    <lineage>
        <taxon>Bacteria</taxon>
        <taxon>Pseudomonadati</taxon>
        <taxon>Pseudomonadota</taxon>
        <taxon>Betaproteobacteria</taxon>
        <taxon>Burkholderiales</taxon>
        <taxon>Burkholderiaceae</taxon>
        <taxon>Paraburkholderia</taxon>
    </lineage>
</organism>
<dbReference type="GO" id="GO:0003677">
    <property type="term" value="F:DNA binding"/>
    <property type="evidence" value="ECO:0007669"/>
    <property type="project" value="UniProtKB-UniRule"/>
</dbReference>
<keyword evidence="2" id="KW-0963">Cytoplasm</keyword>
<dbReference type="AlphaFoldDB" id="A0A1H1KBS1"/>
<dbReference type="STRING" id="157910.SAMN05445850_6921"/>
<dbReference type="EMBL" id="FNKX01000003">
    <property type="protein sequence ID" value="SDR59676.1"/>
    <property type="molecule type" value="Genomic_DNA"/>
</dbReference>
<dbReference type="InterPro" id="IPR010998">
    <property type="entry name" value="Integrase_recombinase_N"/>
</dbReference>
<dbReference type="PANTHER" id="PTHR30349:SF77">
    <property type="entry name" value="TYROSINE RECOMBINASE XERC"/>
    <property type="match status" value="1"/>
</dbReference>
<evidence type="ECO:0000256" key="7">
    <source>
        <dbReference type="ARBA" id="ARBA00023172"/>
    </source>
</evidence>
<feature type="domain" description="Core-binding (CB)" evidence="11">
    <location>
        <begin position="69"/>
        <end position="177"/>
    </location>
</feature>
<keyword evidence="3" id="KW-0132">Cell division</keyword>
<dbReference type="InterPro" id="IPR002104">
    <property type="entry name" value="Integrase_catalytic"/>
</dbReference>
<dbReference type="PANTHER" id="PTHR30349">
    <property type="entry name" value="PHAGE INTEGRASE-RELATED"/>
    <property type="match status" value="1"/>
</dbReference>
<dbReference type="InterPro" id="IPR044068">
    <property type="entry name" value="CB"/>
</dbReference>
<evidence type="ECO:0000256" key="5">
    <source>
        <dbReference type="ARBA" id="ARBA00022908"/>
    </source>
</evidence>
<name>A0A1H1KBS1_9BURK</name>